<dbReference type="SUPFAM" id="SSF53448">
    <property type="entry name" value="Nucleotide-diphospho-sugar transferases"/>
    <property type="match status" value="2"/>
</dbReference>
<evidence type="ECO:0000256" key="1">
    <source>
        <dbReference type="SAM" id="Coils"/>
    </source>
</evidence>
<dbReference type="CDD" id="cd04184">
    <property type="entry name" value="GT2_RfbC_Mx_like"/>
    <property type="match status" value="1"/>
</dbReference>
<evidence type="ECO:0000313" key="6">
    <source>
        <dbReference type="Proteomes" id="UP000294599"/>
    </source>
</evidence>
<evidence type="ECO:0000256" key="2">
    <source>
        <dbReference type="SAM" id="MobiDB-lite"/>
    </source>
</evidence>
<evidence type="ECO:0008006" key="7">
    <source>
        <dbReference type="Google" id="ProtNLM"/>
    </source>
</evidence>
<dbReference type="RefSeq" id="WP_132577228.1">
    <property type="nucleotide sequence ID" value="NZ_JBHLWF010000007.1"/>
</dbReference>
<dbReference type="InterPro" id="IPR050834">
    <property type="entry name" value="Glycosyltransf_2"/>
</dbReference>
<dbReference type="PANTHER" id="PTHR43685:SF2">
    <property type="entry name" value="GLYCOSYLTRANSFERASE 2-LIKE DOMAIN-CONTAINING PROTEIN"/>
    <property type="match status" value="1"/>
</dbReference>
<organism evidence="5 6">
    <name type="scientific">Pseudofulvimonas gallinarii</name>
    <dbReference type="NCBI Taxonomy" id="634155"/>
    <lineage>
        <taxon>Bacteria</taxon>
        <taxon>Pseudomonadati</taxon>
        <taxon>Pseudomonadota</taxon>
        <taxon>Gammaproteobacteria</taxon>
        <taxon>Lysobacterales</taxon>
        <taxon>Rhodanobacteraceae</taxon>
        <taxon>Pseudofulvimonas</taxon>
    </lineage>
</organism>
<dbReference type="CDD" id="cd02440">
    <property type="entry name" value="AdoMet_MTases"/>
    <property type="match status" value="1"/>
</dbReference>
<accession>A0A4R3LJE8</accession>
<evidence type="ECO:0000313" key="5">
    <source>
        <dbReference type="EMBL" id="TCT00303.1"/>
    </source>
</evidence>
<dbReference type="Gene3D" id="3.40.50.150">
    <property type="entry name" value="Vaccinia Virus protein VP39"/>
    <property type="match status" value="1"/>
</dbReference>
<dbReference type="SUPFAM" id="SSF53335">
    <property type="entry name" value="S-adenosyl-L-methionine-dependent methyltransferases"/>
    <property type="match status" value="1"/>
</dbReference>
<dbReference type="InterPro" id="IPR001173">
    <property type="entry name" value="Glyco_trans_2-like"/>
</dbReference>
<dbReference type="Gene3D" id="3.90.550.10">
    <property type="entry name" value="Spore Coat Polysaccharide Biosynthesis Protein SpsA, Chain A"/>
    <property type="match status" value="2"/>
</dbReference>
<dbReference type="PANTHER" id="PTHR43685">
    <property type="entry name" value="GLYCOSYLTRANSFERASE"/>
    <property type="match status" value="1"/>
</dbReference>
<protein>
    <recommendedName>
        <fullName evidence="7">GT2 family glycosyltransferase</fullName>
    </recommendedName>
</protein>
<dbReference type="Pfam" id="PF00535">
    <property type="entry name" value="Glycos_transf_2"/>
    <property type="match status" value="2"/>
</dbReference>
<dbReference type="GO" id="GO:0044010">
    <property type="term" value="P:single-species biofilm formation"/>
    <property type="evidence" value="ECO:0007669"/>
    <property type="project" value="TreeGrafter"/>
</dbReference>
<comment type="caution">
    <text evidence="5">The sequence shown here is derived from an EMBL/GenBank/DDBJ whole genome shotgun (WGS) entry which is preliminary data.</text>
</comment>
<feature type="domain" description="Glycosyltransferase 2-like" evidence="3">
    <location>
        <begin position="763"/>
        <end position="873"/>
    </location>
</feature>
<dbReference type="OrthoDB" id="9179784at2"/>
<sequence>MLHRQEGCRLLRGRGIEIGALHAATPLSPALHVEYCDAMDEETARQRFPELAGAALAKPDHLVDVDLAGLAPFARHSLDFVIANMVLAHLGNPLRLLEEMVRVVKPGGHIVVSAADKRFTHDRDRPSTSFDALLQAHAEGRSSPEDQLYVDLLEVLDVGQLRGPARRVAQALERVRERREAVHVWDSTDFRAFLERAFQHFGVAATCVYERVGDETGVEDFSVWRIGPAVSMTGDQNCAASGPGATGPGPGAGHPPIEPAAGSVVPSGAAASPARKEPRTAPGVLLLGMHRSGTSLATRLLGDAGLWLGSEDDFLPAHPQDNPDGYWERRDVYEAQADFLRALGRDWDRLAGYPGDAFDTVAAHDLRAALQAIVGRLQPHSPWLVKDPRLGLVLPAWRDAGADFVPVVVIRHPLEIAGSLARSPRGVYPTAYLLALWEKYLRRTLAGLDGQPAVFLAYRRLMADPAAELARVVGALTAAGLRGLAVPDPGKLAERIKPGLYRQRSEGDPDGLMTAAQQRLWAQVEDAARQPGMQAVQPDDPEPDGILALFQDAFDQRIAIGRHLATDDNVRAIAAINAATAEMREMVQQRLDNERRNNEALRERIRALEDGEHDLRERLGADLETRARLQQELEQAQLGLQAADARCEQAHRSVQDMQRSLSWRITAPLRWVAGKLRLPRMSWRFEQRLYRMYYGFPGISYRRKRQLILWLHRRLPFLTRSTQSYTLFNQGASRPSDIPPVPRMDAARAAEVLKTLARQPVFSIIMPVYNTDPRWLHDAIESLRNQYYGKWELCIVDDCSNKPETLEYLAQLDDPRIRQQRMESNAGIARTTNAALALATGEYIGLLDHDDVLTRDALLENVLVLQDPQVDLIYSDEDKMDVDGGCHGPVYKPDYSPDYLFSNNYFCHFTVVARKLVDEVGGLHYGYDGAQDFDLVLRLTERARKVHHIPKVLYHWRMVPSSTAATAGAKPYTWEAGRRALTDALTRRAIAGRVDLGPYPNTYHVRRDILGKPRVSIVVPFRDEPALLRQCVGSILERSTWQDFELVLVDNQSRLPETAALLVELQQRDARVRALRYDRPFNYSALHNWVVPQLKGDLLLLLNNDTQVISNDWIESLVEHAQRPEVGVVGCRLLYPDETVQHGGVIIGIGSFAGHAHHLIPADHPGYMAKPHLLQNVSAVTFACAMMRMSLYRELGGLDEKNLGVAYNDVDFCLRAMEKGYLNVYTPHAELYHHESKTRGSENDEAKKARFEAETGYMRRRHRALLERGDPFYNINFRSDGNSYEVDPGYTATLPV</sequence>
<feature type="region of interest" description="Disordered" evidence="2">
    <location>
        <begin position="236"/>
        <end position="277"/>
    </location>
</feature>
<dbReference type="InterPro" id="IPR027417">
    <property type="entry name" value="P-loop_NTPase"/>
</dbReference>
<dbReference type="Gene3D" id="3.40.50.300">
    <property type="entry name" value="P-loop containing nucleotide triphosphate hydrolases"/>
    <property type="match status" value="1"/>
</dbReference>
<feature type="compositionally biased region" description="Low complexity" evidence="2">
    <location>
        <begin position="259"/>
        <end position="273"/>
    </location>
</feature>
<feature type="domain" description="Glycosyltransferase 2-like" evidence="3">
    <location>
        <begin position="1016"/>
        <end position="1195"/>
    </location>
</feature>
<dbReference type="InterPro" id="IPR029063">
    <property type="entry name" value="SAM-dependent_MTases_sf"/>
</dbReference>
<keyword evidence="6" id="KW-1185">Reference proteome</keyword>
<dbReference type="InterPro" id="IPR029044">
    <property type="entry name" value="Nucleotide-diphossugar_trans"/>
</dbReference>
<keyword evidence="1" id="KW-0175">Coiled coil</keyword>
<gene>
    <name evidence="5" type="ORF">EDC25_10371</name>
</gene>
<dbReference type="EMBL" id="SMAF01000003">
    <property type="protein sequence ID" value="TCT00303.1"/>
    <property type="molecule type" value="Genomic_DNA"/>
</dbReference>
<evidence type="ECO:0000259" key="4">
    <source>
        <dbReference type="Pfam" id="PF08241"/>
    </source>
</evidence>
<dbReference type="SUPFAM" id="SSF52540">
    <property type="entry name" value="P-loop containing nucleoside triphosphate hydrolases"/>
    <property type="match status" value="1"/>
</dbReference>
<feature type="coiled-coil region" evidence="1">
    <location>
        <begin position="584"/>
        <end position="660"/>
    </location>
</feature>
<dbReference type="Pfam" id="PF08241">
    <property type="entry name" value="Methyltransf_11"/>
    <property type="match status" value="1"/>
</dbReference>
<feature type="domain" description="Methyltransferase type 11" evidence="4">
    <location>
        <begin position="53"/>
        <end position="112"/>
    </location>
</feature>
<dbReference type="GO" id="GO:0008757">
    <property type="term" value="F:S-adenosylmethionine-dependent methyltransferase activity"/>
    <property type="evidence" value="ECO:0007669"/>
    <property type="project" value="InterPro"/>
</dbReference>
<name>A0A4R3LJE8_9GAMM</name>
<proteinExistence type="predicted"/>
<dbReference type="InterPro" id="IPR013216">
    <property type="entry name" value="Methyltransf_11"/>
</dbReference>
<dbReference type="Proteomes" id="UP000294599">
    <property type="component" value="Unassembled WGS sequence"/>
</dbReference>
<reference evidence="5 6" key="1">
    <citation type="submission" date="2019-03" db="EMBL/GenBank/DDBJ databases">
        <title>Genomic Encyclopedia of Type Strains, Phase IV (KMG-IV): sequencing the most valuable type-strain genomes for metagenomic binning, comparative biology and taxonomic classification.</title>
        <authorList>
            <person name="Goeker M."/>
        </authorList>
    </citation>
    <scope>NUCLEOTIDE SEQUENCE [LARGE SCALE GENOMIC DNA]</scope>
    <source>
        <strain evidence="5 6">DSM 21944</strain>
    </source>
</reference>
<evidence type="ECO:0000259" key="3">
    <source>
        <dbReference type="Pfam" id="PF00535"/>
    </source>
</evidence>